<evidence type="ECO:0000259" key="11">
    <source>
        <dbReference type="Pfam" id="PF00122"/>
    </source>
</evidence>
<dbReference type="InterPro" id="IPR001757">
    <property type="entry name" value="P_typ_ATPase"/>
</dbReference>
<dbReference type="Gene3D" id="2.70.150.10">
    <property type="entry name" value="Calcium-transporting ATPase, cytoplasmic transduction domain A"/>
    <property type="match status" value="1"/>
</dbReference>
<evidence type="ECO:0000256" key="5">
    <source>
        <dbReference type="ARBA" id="ARBA00022967"/>
    </source>
</evidence>
<keyword evidence="5" id="KW-1278">Translocase</keyword>
<dbReference type="Gene3D" id="3.40.1110.10">
    <property type="entry name" value="Calcium-transporting ATPase, cytoplasmic domain N"/>
    <property type="match status" value="1"/>
</dbReference>
<dbReference type="PROSITE" id="PS00154">
    <property type="entry name" value="ATPASE_E1_E2"/>
    <property type="match status" value="1"/>
</dbReference>
<dbReference type="InterPro" id="IPR023214">
    <property type="entry name" value="HAD_sf"/>
</dbReference>
<evidence type="ECO:0000256" key="10">
    <source>
        <dbReference type="RuleBase" id="RU362081"/>
    </source>
</evidence>
<dbReference type="Gene3D" id="3.40.50.1000">
    <property type="entry name" value="HAD superfamily/HAD-like"/>
    <property type="match status" value="1"/>
</dbReference>
<dbReference type="GO" id="GO:0008551">
    <property type="term" value="F:P-type cadmium transporter activity"/>
    <property type="evidence" value="ECO:0007669"/>
    <property type="project" value="UniProtKB-EC"/>
</dbReference>
<dbReference type="SUPFAM" id="SSF81653">
    <property type="entry name" value="Calcium ATPase, transduction domain A"/>
    <property type="match status" value="1"/>
</dbReference>
<dbReference type="Pfam" id="PF00122">
    <property type="entry name" value="E1-E2_ATPase"/>
    <property type="match status" value="1"/>
</dbReference>
<dbReference type="EMBL" id="DVHA01000232">
    <property type="protein sequence ID" value="HIR61350.1"/>
    <property type="molecule type" value="Genomic_DNA"/>
</dbReference>
<keyword evidence="6" id="KW-1133">Transmembrane helix</keyword>
<dbReference type="NCBIfam" id="TIGR01525">
    <property type="entry name" value="ATPase-IB_hvy"/>
    <property type="match status" value="1"/>
</dbReference>
<dbReference type="GO" id="GO:0016887">
    <property type="term" value="F:ATP hydrolysis activity"/>
    <property type="evidence" value="ECO:0007669"/>
    <property type="project" value="InterPro"/>
</dbReference>
<evidence type="ECO:0000256" key="7">
    <source>
        <dbReference type="ARBA" id="ARBA00023136"/>
    </source>
</evidence>
<feature type="domain" description="P-type ATPase A" evidence="11">
    <location>
        <begin position="192"/>
        <end position="291"/>
    </location>
</feature>
<dbReference type="Proteomes" id="UP000824241">
    <property type="component" value="Unassembled WGS sequence"/>
</dbReference>
<protein>
    <recommendedName>
        <fullName evidence="8">Cd(2+)-exporting ATPase</fullName>
        <ecNumber evidence="8">7.2.2.21</ecNumber>
    </recommendedName>
</protein>
<dbReference type="InterPro" id="IPR027256">
    <property type="entry name" value="P-typ_ATPase_IB"/>
</dbReference>
<keyword evidence="10" id="KW-0547">Nucleotide-binding</keyword>
<organism evidence="12 13">
    <name type="scientific">Candidatus Faecivivens stercoravium</name>
    <dbReference type="NCBI Taxonomy" id="2840803"/>
    <lineage>
        <taxon>Bacteria</taxon>
        <taxon>Bacillati</taxon>
        <taxon>Bacillota</taxon>
        <taxon>Clostridia</taxon>
        <taxon>Eubacteriales</taxon>
        <taxon>Oscillospiraceae</taxon>
        <taxon>Oscillospiraceae incertae sedis</taxon>
        <taxon>Candidatus Faecivivens</taxon>
    </lineage>
</organism>
<dbReference type="NCBIfam" id="TIGR01494">
    <property type="entry name" value="ATPase_P-type"/>
    <property type="match status" value="1"/>
</dbReference>
<dbReference type="GO" id="GO:0005524">
    <property type="term" value="F:ATP binding"/>
    <property type="evidence" value="ECO:0007669"/>
    <property type="project" value="UniProtKB-UniRule"/>
</dbReference>
<dbReference type="InterPro" id="IPR051014">
    <property type="entry name" value="Cation_Transport_ATPase_IB"/>
</dbReference>
<dbReference type="InterPro" id="IPR044492">
    <property type="entry name" value="P_typ_ATPase_HD_dom"/>
</dbReference>
<dbReference type="SFLD" id="SFLDS00003">
    <property type="entry name" value="Haloacid_Dehalogenase"/>
    <property type="match status" value="1"/>
</dbReference>
<dbReference type="SUPFAM" id="SSF56784">
    <property type="entry name" value="HAD-like"/>
    <property type="match status" value="1"/>
</dbReference>
<sequence>MKFTICQQSTGRMRVRMAVRRMTLEEADRLEAFLAGLPGVVQASVHERTCCAVIRYTGPRQPLTAALSRFSYAAAPAGSAAHSSRALGRRYEERLCGMVLFKLVRRLFIPAPVRTALTILQAVPFVLKAVRTLLKRKMKMELLDGISIFISLLRRDFATASSVMFLLKLGELLEEWTHKKSVDDLARCMSLNVDKVWLQRPEGEVLVPIGEVVPGDLVAVRTGGVVPLDGDVVEGECTVNQSSLTGESVPVLKRPGSRLYAGTAVEEGGCVFRVLSGSGEGRYDKIVRMIEQSEKLKSGAELKAAGIADKLVPYTLGGSVLTYLLTRSLTRALSVLMVDFSCALKLAMPLSVLSAMREAGRRQITVKGGRFLEAVAAADTVVFDKTGTLTRACPAVAGVIPFGGRKETEMLRLAACLEEHFPHSMAAAVVRAAKERGLQHEEMHSKVEYIVAHGVASQVGEEKVVIGSAHFVFEDEGCTVPEGEEWKYDALPAEYSHLYLAIGGKLAAVICISDPLRPEARAVVAGLHALGIRNAVMLTGDSERTAAAIAREAGVDSFQAELLPEDKAAYIRRLREEGHTVIMLGDGVNDSPALSAADAGIAVSTGAAIAREIADITVSAEDLREVLALRELAEALMRRIRQNYRLVIGINGGLIALGALGVLQPAACALLHNLSTVGISLKSMTRLLDE</sequence>
<evidence type="ECO:0000313" key="12">
    <source>
        <dbReference type="EMBL" id="HIR61350.1"/>
    </source>
</evidence>
<dbReference type="InterPro" id="IPR059000">
    <property type="entry name" value="ATPase_P-type_domA"/>
</dbReference>
<name>A0A9D1DY57_9FIRM</name>
<dbReference type="GO" id="GO:0046872">
    <property type="term" value="F:metal ion binding"/>
    <property type="evidence" value="ECO:0007669"/>
    <property type="project" value="UniProtKB-KW"/>
</dbReference>
<dbReference type="InterPro" id="IPR018303">
    <property type="entry name" value="ATPase_P-typ_P_site"/>
</dbReference>
<keyword evidence="10" id="KW-0067">ATP-binding</keyword>
<dbReference type="PANTHER" id="PTHR48085:SF5">
    <property type="entry name" value="CADMIUM_ZINC-TRANSPORTING ATPASE HMA4-RELATED"/>
    <property type="match status" value="1"/>
</dbReference>
<dbReference type="SFLD" id="SFLDG00002">
    <property type="entry name" value="C1.7:_P-type_atpase_like"/>
    <property type="match status" value="1"/>
</dbReference>
<dbReference type="InterPro" id="IPR008250">
    <property type="entry name" value="ATPase_P-typ_transduc_dom_A_sf"/>
</dbReference>
<dbReference type="AlphaFoldDB" id="A0A9D1DY57"/>
<dbReference type="InterPro" id="IPR023299">
    <property type="entry name" value="ATPase_P-typ_cyto_dom_N"/>
</dbReference>
<evidence type="ECO:0000256" key="2">
    <source>
        <dbReference type="ARBA" id="ARBA00006024"/>
    </source>
</evidence>
<dbReference type="SFLD" id="SFLDF00027">
    <property type="entry name" value="p-type_atpase"/>
    <property type="match status" value="1"/>
</dbReference>
<keyword evidence="7" id="KW-0472">Membrane</keyword>
<evidence type="ECO:0000256" key="8">
    <source>
        <dbReference type="ARBA" id="ARBA00039103"/>
    </source>
</evidence>
<keyword evidence="10" id="KW-0479">Metal-binding</keyword>
<dbReference type="GO" id="GO:0005886">
    <property type="term" value="C:plasma membrane"/>
    <property type="evidence" value="ECO:0007669"/>
    <property type="project" value="UniProtKB-SubCell"/>
</dbReference>
<keyword evidence="3" id="KW-0104">Cadmium</keyword>
<dbReference type="InterPro" id="IPR036412">
    <property type="entry name" value="HAD-like_sf"/>
</dbReference>
<comment type="caution">
    <text evidence="12">The sequence shown here is derived from an EMBL/GenBank/DDBJ whole genome shotgun (WGS) entry which is preliminary data.</text>
</comment>
<proteinExistence type="inferred from homology"/>
<dbReference type="PANTHER" id="PTHR48085">
    <property type="entry name" value="CADMIUM/ZINC-TRANSPORTING ATPASE HMA2-RELATED"/>
    <property type="match status" value="1"/>
</dbReference>
<comment type="catalytic activity">
    <reaction evidence="9">
        <text>Cd(2+)(in) + ATP + H2O = Cd(2+)(out) + ADP + phosphate + H(+)</text>
        <dbReference type="Rhea" id="RHEA:12132"/>
        <dbReference type="ChEBI" id="CHEBI:15377"/>
        <dbReference type="ChEBI" id="CHEBI:15378"/>
        <dbReference type="ChEBI" id="CHEBI:30616"/>
        <dbReference type="ChEBI" id="CHEBI:43474"/>
        <dbReference type="ChEBI" id="CHEBI:48775"/>
        <dbReference type="ChEBI" id="CHEBI:456216"/>
        <dbReference type="EC" id="7.2.2.21"/>
    </reaction>
</comment>
<dbReference type="EC" id="7.2.2.21" evidence="8"/>
<evidence type="ECO:0000256" key="3">
    <source>
        <dbReference type="ARBA" id="ARBA00022539"/>
    </source>
</evidence>
<evidence type="ECO:0000256" key="9">
    <source>
        <dbReference type="ARBA" id="ARBA00049338"/>
    </source>
</evidence>
<evidence type="ECO:0000256" key="4">
    <source>
        <dbReference type="ARBA" id="ARBA00022692"/>
    </source>
</evidence>
<reference evidence="12" key="2">
    <citation type="journal article" date="2021" name="PeerJ">
        <title>Extensive microbial diversity within the chicken gut microbiome revealed by metagenomics and culture.</title>
        <authorList>
            <person name="Gilroy R."/>
            <person name="Ravi A."/>
            <person name="Getino M."/>
            <person name="Pursley I."/>
            <person name="Horton D.L."/>
            <person name="Alikhan N.F."/>
            <person name="Baker D."/>
            <person name="Gharbi K."/>
            <person name="Hall N."/>
            <person name="Watson M."/>
            <person name="Adriaenssens E.M."/>
            <person name="Foster-Nyarko E."/>
            <person name="Jarju S."/>
            <person name="Secka A."/>
            <person name="Antonio M."/>
            <person name="Oren A."/>
            <person name="Chaudhuri R.R."/>
            <person name="La Ragione R."/>
            <person name="Hildebrand F."/>
            <person name="Pallen M.J."/>
        </authorList>
    </citation>
    <scope>NUCLEOTIDE SEQUENCE</scope>
    <source>
        <strain evidence="12">CHK189-12415</strain>
    </source>
</reference>
<evidence type="ECO:0000256" key="6">
    <source>
        <dbReference type="ARBA" id="ARBA00022989"/>
    </source>
</evidence>
<evidence type="ECO:0000313" key="13">
    <source>
        <dbReference type="Proteomes" id="UP000824241"/>
    </source>
</evidence>
<accession>A0A9D1DY57</accession>
<keyword evidence="10" id="KW-1003">Cell membrane</keyword>
<gene>
    <name evidence="12" type="ORF">IAB37_07245</name>
</gene>
<comment type="subcellular location">
    <subcellularLocation>
        <location evidence="10">Cell membrane</location>
    </subcellularLocation>
    <subcellularLocation>
        <location evidence="1">Membrane</location>
        <topology evidence="1">Multi-pass membrane protein</topology>
    </subcellularLocation>
</comment>
<evidence type="ECO:0000256" key="1">
    <source>
        <dbReference type="ARBA" id="ARBA00004141"/>
    </source>
</evidence>
<dbReference type="Pfam" id="PF00702">
    <property type="entry name" value="Hydrolase"/>
    <property type="match status" value="1"/>
</dbReference>
<keyword evidence="4" id="KW-0812">Transmembrane</keyword>
<comment type="similarity">
    <text evidence="2 10">Belongs to the cation transport ATPase (P-type) (TC 3.A.3) family. Type IB subfamily.</text>
</comment>
<reference evidence="12" key="1">
    <citation type="submission" date="2020-10" db="EMBL/GenBank/DDBJ databases">
        <authorList>
            <person name="Gilroy R."/>
        </authorList>
    </citation>
    <scope>NUCLEOTIDE SEQUENCE</scope>
    <source>
        <strain evidence="12">CHK189-12415</strain>
    </source>
</reference>
<dbReference type="PRINTS" id="PR00119">
    <property type="entry name" value="CATATPASE"/>
</dbReference>